<organism evidence="1 2">
    <name type="scientific">Euplotes crassus</name>
    <dbReference type="NCBI Taxonomy" id="5936"/>
    <lineage>
        <taxon>Eukaryota</taxon>
        <taxon>Sar</taxon>
        <taxon>Alveolata</taxon>
        <taxon>Ciliophora</taxon>
        <taxon>Intramacronucleata</taxon>
        <taxon>Spirotrichea</taxon>
        <taxon>Hypotrichia</taxon>
        <taxon>Euplotida</taxon>
        <taxon>Euplotidae</taxon>
        <taxon>Moneuplotes</taxon>
    </lineage>
</organism>
<name>A0AAD1X6K9_EUPCR</name>
<evidence type="ECO:0000313" key="1">
    <source>
        <dbReference type="EMBL" id="CAI2362684.1"/>
    </source>
</evidence>
<proteinExistence type="predicted"/>
<evidence type="ECO:0000313" key="2">
    <source>
        <dbReference type="Proteomes" id="UP001295684"/>
    </source>
</evidence>
<reference evidence="1" key="1">
    <citation type="submission" date="2023-07" db="EMBL/GenBank/DDBJ databases">
        <authorList>
            <consortium name="AG Swart"/>
            <person name="Singh M."/>
            <person name="Singh A."/>
            <person name="Seah K."/>
            <person name="Emmerich C."/>
        </authorList>
    </citation>
    <scope>NUCLEOTIDE SEQUENCE</scope>
    <source>
        <strain evidence="1">DP1</strain>
    </source>
</reference>
<sequence length="376" mass="43521">MRTTCSLENCKEKISRYCLDHEEALCHSCKHAQHYCCDTIHIIPVKSLECQLDQIHTLLVSTEEFVRRLKYQNDFNGALGKLKVEFIAILKRVTDAIENQKFLEFEANEKAIDEFRKKIDKDEGMQVLMSRIYQQCVLKTLLPARIKNLSKIDEEELKDMRSTILDGKNGNQSNNSQGIKKFKSDIIGSSSPTTLADLRKKYFSQVNDVTKFCDIEIYPKREKFIGFMEESIQNNVQFVESRSFSFRELPGKCQLLNSYLSKCLPREFSGIVNMNNGRTTTYVKFAEYNWSIEALLKTNIRTLSLNKFVLSEEDFELLKNRPEESMLAIDLTNCLFISSCGKKLSLITEEQIKEHLIRSNKIDACSMNELSRMITL</sequence>
<dbReference type="Proteomes" id="UP001295684">
    <property type="component" value="Unassembled WGS sequence"/>
</dbReference>
<gene>
    <name evidence="1" type="ORF">ECRASSUSDP1_LOCUS4010</name>
</gene>
<comment type="caution">
    <text evidence="1">The sequence shown here is derived from an EMBL/GenBank/DDBJ whole genome shotgun (WGS) entry which is preliminary data.</text>
</comment>
<dbReference type="EMBL" id="CAMPGE010003836">
    <property type="protein sequence ID" value="CAI2362684.1"/>
    <property type="molecule type" value="Genomic_DNA"/>
</dbReference>
<dbReference type="AlphaFoldDB" id="A0AAD1X6K9"/>
<accession>A0AAD1X6K9</accession>
<protein>
    <submittedName>
        <fullName evidence="1">Uncharacterized protein</fullName>
    </submittedName>
</protein>
<keyword evidence="2" id="KW-1185">Reference proteome</keyword>